<sequence>MAMKCIMMRTIMSTHSAFPFSTEVVVVSAGIKHFFRLFSGFSTLTEWHVTTTSAKSLIPVNFTYRALVKCLWAGVFH</sequence>
<name>A0A0E9WZ66_ANGAN</name>
<reference evidence="1" key="1">
    <citation type="submission" date="2014-11" db="EMBL/GenBank/DDBJ databases">
        <authorList>
            <person name="Amaro Gonzalez C."/>
        </authorList>
    </citation>
    <scope>NUCLEOTIDE SEQUENCE</scope>
</reference>
<dbReference type="EMBL" id="GBXM01013667">
    <property type="protein sequence ID" value="JAH94910.1"/>
    <property type="molecule type" value="Transcribed_RNA"/>
</dbReference>
<dbReference type="AlphaFoldDB" id="A0A0E9WZ66"/>
<proteinExistence type="predicted"/>
<accession>A0A0E9WZ66</accession>
<protein>
    <submittedName>
        <fullName evidence="1">Uncharacterized protein</fullName>
    </submittedName>
</protein>
<evidence type="ECO:0000313" key="1">
    <source>
        <dbReference type="EMBL" id="JAH94910.1"/>
    </source>
</evidence>
<reference evidence="1" key="2">
    <citation type="journal article" date="2015" name="Fish Shellfish Immunol.">
        <title>Early steps in the European eel (Anguilla anguilla)-Vibrio vulnificus interaction in the gills: Role of the RtxA13 toxin.</title>
        <authorList>
            <person name="Callol A."/>
            <person name="Pajuelo D."/>
            <person name="Ebbesson L."/>
            <person name="Teles M."/>
            <person name="MacKenzie S."/>
            <person name="Amaro C."/>
        </authorList>
    </citation>
    <scope>NUCLEOTIDE SEQUENCE</scope>
</reference>
<organism evidence="1">
    <name type="scientific">Anguilla anguilla</name>
    <name type="common">European freshwater eel</name>
    <name type="synonym">Muraena anguilla</name>
    <dbReference type="NCBI Taxonomy" id="7936"/>
    <lineage>
        <taxon>Eukaryota</taxon>
        <taxon>Metazoa</taxon>
        <taxon>Chordata</taxon>
        <taxon>Craniata</taxon>
        <taxon>Vertebrata</taxon>
        <taxon>Euteleostomi</taxon>
        <taxon>Actinopterygii</taxon>
        <taxon>Neopterygii</taxon>
        <taxon>Teleostei</taxon>
        <taxon>Anguilliformes</taxon>
        <taxon>Anguillidae</taxon>
        <taxon>Anguilla</taxon>
    </lineage>
</organism>